<feature type="non-terminal residue" evidence="2">
    <location>
        <position position="67"/>
    </location>
</feature>
<sequence length="67" mass="7935">GATFSRKADCQRHYDCVHNEQELTLHPCGVKRCARKGDRGFKRKDHLKEHMRSFHSMDVSKRKPARR</sequence>
<proteinExistence type="predicted"/>
<evidence type="ECO:0008006" key="4">
    <source>
        <dbReference type="Google" id="ProtNLM"/>
    </source>
</evidence>
<dbReference type="Gene3D" id="3.30.160.60">
    <property type="entry name" value="Classic Zinc Finger"/>
    <property type="match status" value="1"/>
</dbReference>
<accession>A0A6G1H3D0</accession>
<feature type="non-terminal residue" evidence="2">
    <location>
        <position position="1"/>
    </location>
</feature>
<evidence type="ECO:0000313" key="2">
    <source>
        <dbReference type="EMBL" id="KAF1987562.1"/>
    </source>
</evidence>
<reference evidence="2" key="1">
    <citation type="journal article" date="2020" name="Stud. Mycol.">
        <title>101 Dothideomycetes genomes: a test case for predicting lifestyles and emergence of pathogens.</title>
        <authorList>
            <person name="Haridas S."/>
            <person name="Albert R."/>
            <person name="Binder M."/>
            <person name="Bloem J."/>
            <person name="Labutti K."/>
            <person name="Salamov A."/>
            <person name="Andreopoulos B."/>
            <person name="Baker S."/>
            <person name="Barry K."/>
            <person name="Bills G."/>
            <person name="Bluhm B."/>
            <person name="Cannon C."/>
            <person name="Castanera R."/>
            <person name="Culley D."/>
            <person name="Daum C."/>
            <person name="Ezra D."/>
            <person name="Gonzalez J."/>
            <person name="Henrissat B."/>
            <person name="Kuo A."/>
            <person name="Liang C."/>
            <person name="Lipzen A."/>
            <person name="Lutzoni F."/>
            <person name="Magnuson J."/>
            <person name="Mondo S."/>
            <person name="Nolan M."/>
            <person name="Ohm R."/>
            <person name="Pangilinan J."/>
            <person name="Park H.-J."/>
            <person name="Ramirez L."/>
            <person name="Alfaro M."/>
            <person name="Sun H."/>
            <person name="Tritt A."/>
            <person name="Yoshinaga Y."/>
            <person name="Zwiers L.-H."/>
            <person name="Turgeon B."/>
            <person name="Goodwin S."/>
            <person name="Spatafora J."/>
            <person name="Crous P."/>
            <person name="Grigoriev I."/>
        </authorList>
    </citation>
    <scope>NUCLEOTIDE SEQUENCE</scope>
    <source>
        <strain evidence="2">CBS 113979</strain>
    </source>
</reference>
<evidence type="ECO:0000256" key="1">
    <source>
        <dbReference type="SAM" id="MobiDB-lite"/>
    </source>
</evidence>
<dbReference type="EMBL" id="ML977152">
    <property type="protein sequence ID" value="KAF1987562.1"/>
    <property type="molecule type" value="Genomic_DNA"/>
</dbReference>
<feature type="compositionally biased region" description="Basic and acidic residues" evidence="1">
    <location>
        <begin position="42"/>
        <end position="52"/>
    </location>
</feature>
<organism evidence="2 3">
    <name type="scientific">Aulographum hederae CBS 113979</name>
    <dbReference type="NCBI Taxonomy" id="1176131"/>
    <lineage>
        <taxon>Eukaryota</taxon>
        <taxon>Fungi</taxon>
        <taxon>Dikarya</taxon>
        <taxon>Ascomycota</taxon>
        <taxon>Pezizomycotina</taxon>
        <taxon>Dothideomycetes</taxon>
        <taxon>Pleosporomycetidae</taxon>
        <taxon>Aulographales</taxon>
        <taxon>Aulographaceae</taxon>
    </lineage>
</organism>
<dbReference type="Proteomes" id="UP000800041">
    <property type="component" value="Unassembled WGS sequence"/>
</dbReference>
<evidence type="ECO:0000313" key="3">
    <source>
        <dbReference type="Proteomes" id="UP000800041"/>
    </source>
</evidence>
<dbReference type="AlphaFoldDB" id="A0A6G1H3D0"/>
<dbReference type="OrthoDB" id="2687452at2759"/>
<protein>
    <recommendedName>
        <fullName evidence="4">C2H2-type domain-containing protein</fullName>
    </recommendedName>
</protein>
<name>A0A6G1H3D0_9PEZI</name>
<feature type="region of interest" description="Disordered" evidence="1">
    <location>
        <begin position="42"/>
        <end position="67"/>
    </location>
</feature>
<gene>
    <name evidence="2" type="ORF">K402DRAFT_315518</name>
</gene>
<keyword evidence="3" id="KW-1185">Reference proteome</keyword>